<evidence type="ECO:0000313" key="3">
    <source>
        <dbReference type="Proteomes" id="UP000274483"/>
    </source>
</evidence>
<accession>A0ABM7C9N4</accession>
<dbReference type="EMBL" id="CP034158">
    <property type="protein sequence ID" value="AZI67713.1"/>
    <property type="molecule type" value="Genomic_DNA"/>
</dbReference>
<keyword evidence="3" id="KW-1185">Reference proteome</keyword>
<proteinExistence type="predicted"/>
<protein>
    <submittedName>
        <fullName evidence="2">Uncharacterized protein</fullName>
    </submittedName>
</protein>
<feature type="compositionally biased region" description="Polar residues" evidence="1">
    <location>
        <begin position="41"/>
        <end position="50"/>
    </location>
</feature>
<sequence>MFELFGRALFCRRFWPKQKKVGLRAVAFFGGGSAAAEKELQQCTSPSRGSAVNKIQDAGYKSKESRHKIQESRHKMQDSLFNIYIKTLIS</sequence>
<dbReference type="RefSeq" id="WP_124758084.1">
    <property type="nucleotide sequence ID" value="NZ_CBCRWA010000001.1"/>
</dbReference>
<gene>
    <name evidence="2" type="ORF">EIB71_08565</name>
</gene>
<evidence type="ECO:0000313" key="2">
    <source>
        <dbReference type="EMBL" id="AZI67713.1"/>
    </source>
</evidence>
<evidence type="ECO:0000256" key="1">
    <source>
        <dbReference type="SAM" id="MobiDB-lite"/>
    </source>
</evidence>
<organism evidence="2 3">
    <name type="scientific">Kaistella daneshvariae</name>
    <dbReference type="NCBI Taxonomy" id="2487074"/>
    <lineage>
        <taxon>Bacteria</taxon>
        <taxon>Pseudomonadati</taxon>
        <taxon>Bacteroidota</taxon>
        <taxon>Flavobacteriia</taxon>
        <taxon>Flavobacteriales</taxon>
        <taxon>Weeksellaceae</taxon>
        <taxon>Chryseobacterium group</taxon>
        <taxon>Kaistella</taxon>
    </lineage>
</organism>
<reference evidence="2 3" key="1">
    <citation type="submission" date="2018-11" db="EMBL/GenBank/DDBJ databases">
        <title>Proposal to divide the Flavobacteriaceae and reorganize its genera based on Amino Acid Identity values calculated from whole genome sequences.</title>
        <authorList>
            <person name="Nicholson A.C."/>
            <person name="Gulvik C.A."/>
            <person name="Whitney A.M."/>
            <person name="Humrighouse B.W."/>
            <person name="Bell M."/>
            <person name="Holmes B."/>
            <person name="Steigerwalt A.G."/>
            <person name="Villarma A."/>
            <person name="Sheth M."/>
            <person name="Batra D."/>
            <person name="Pryor J."/>
            <person name="Bernardet J.-F."/>
            <person name="Hugo C."/>
            <person name="Kampfer P."/>
            <person name="Newman J.D."/>
            <person name="McQuiston J.R."/>
        </authorList>
    </citation>
    <scope>NUCLEOTIDE SEQUENCE [LARGE SCALE GENOMIC DNA]</scope>
    <source>
        <strain evidence="2 3">H3001</strain>
    </source>
</reference>
<dbReference type="Proteomes" id="UP000274483">
    <property type="component" value="Chromosome"/>
</dbReference>
<feature type="region of interest" description="Disordered" evidence="1">
    <location>
        <begin position="40"/>
        <end position="66"/>
    </location>
</feature>
<name>A0ABM7C9N4_9FLAO</name>